<gene>
    <name evidence="1" type="primary">15</name>
    <name evidence="1" type="ORF">SEA_LITTLELAF_15</name>
</gene>
<evidence type="ECO:0000313" key="2">
    <source>
        <dbReference type="Proteomes" id="UP000272810"/>
    </source>
</evidence>
<name>A0A385UIM8_9CAUD</name>
<dbReference type="EMBL" id="MH727553">
    <property type="protein sequence ID" value="AYB69824.1"/>
    <property type="molecule type" value="Genomic_DNA"/>
</dbReference>
<sequence length="45" mass="4874">MMIGVETQPRHWAGVLADANTARDIARRINELADKVEASRGGAPE</sequence>
<reference evidence="1 2" key="1">
    <citation type="submission" date="2018-08" db="EMBL/GenBank/DDBJ databases">
        <authorList>
            <person name="Adusei M."/>
            <person name="Benson E.L."/>
            <person name="Broder R.E."/>
            <person name="Bruner T.L."/>
            <person name="Chilel M.S."/>
            <person name="Colon E."/>
            <person name="Giovanelli J.S."/>
            <person name="Goodman D.J."/>
            <person name="He Y."/>
            <person name="Kamiyasu R.A."/>
            <person name="Lampon M.J."/>
            <person name="Ospina-Giraldo M.D."/>
            <person name="Randall A.N."/>
            <person name="Tarapata L.R."/>
            <person name="Xu X."/>
            <person name="Zhang C."/>
            <person name="Garlena R.A."/>
            <person name="Russell D.A."/>
            <person name="Pope W.H."/>
            <person name="Jacobs-Sera D."/>
            <person name="Hatfull G.F."/>
        </authorList>
    </citation>
    <scope>NUCLEOTIDE SEQUENCE [LARGE SCALE GENOMIC DNA]</scope>
</reference>
<protein>
    <submittedName>
        <fullName evidence="1">Uncharacterized protein</fullName>
    </submittedName>
</protein>
<evidence type="ECO:0000313" key="1">
    <source>
        <dbReference type="EMBL" id="AYB69824.1"/>
    </source>
</evidence>
<accession>A0A385UIM8</accession>
<proteinExistence type="predicted"/>
<organism evidence="1 2">
    <name type="scientific">Mycobacterium phage LittleLaf</name>
    <dbReference type="NCBI Taxonomy" id="2301615"/>
    <lineage>
        <taxon>Viruses</taxon>
        <taxon>Duplodnaviria</taxon>
        <taxon>Heunggongvirae</taxon>
        <taxon>Uroviricota</taxon>
        <taxon>Caudoviricetes</taxon>
        <taxon>Marvinvirus</taxon>
        <taxon>Marvinvirus marvin</taxon>
    </lineage>
</organism>
<dbReference type="Proteomes" id="UP000272810">
    <property type="component" value="Segment"/>
</dbReference>